<evidence type="ECO:0000313" key="1">
    <source>
        <dbReference type="EMBL" id="PON21832.1"/>
    </source>
</evidence>
<dbReference type="Proteomes" id="UP000054821">
    <property type="component" value="Unassembled WGS sequence"/>
</dbReference>
<evidence type="ECO:0000313" key="2">
    <source>
        <dbReference type="Proteomes" id="UP000054821"/>
    </source>
</evidence>
<organism evidence="1 2">
    <name type="scientific">Trichoderma gamsii</name>
    <dbReference type="NCBI Taxonomy" id="398673"/>
    <lineage>
        <taxon>Eukaryota</taxon>
        <taxon>Fungi</taxon>
        <taxon>Dikarya</taxon>
        <taxon>Ascomycota</taxon>
        <taxon>Pezizomycotina</taxon>
        <taxon>Sordariomycetes</taxon>
        <taxon>Hypocreomycetidae</taxon>
        <taxon>Hypocreales</taxon>
        <taxon>Hypocreaceae</taxon>
        <taxon>Trichoderma</taxon>
    </lineage>
</organism>
<comment type="caution">
    <text evidence="1">The sequence shown here is derived from an EMBL/GenBank/DDBJ whole genome shotgun (WGS) entry which is preliminary data.</text>
</comment>
<protein>
    <submittedName>
        <fullName evidence="1">Uncharacterized protein</fullName>
    </submittedName>
</protein>
<reference evidence="1 2" key="1">
    <citation type="journal article" date="2016" name="Genome Announc.">
        <title>Draft Whole-Genome Sequence of Trichoderma gamsii T6085, a Promising Biocontrol Agent of Fusarium Head Blight on Wheat.</title>
        <authorList>
            <person name="Baroncelli R."/>
            <person name="Zapparata A."/>
            <person name="Piaggeschi G."/>
            <person name="Sarrocco S."/>
            <person name="Vannacci G."/>
        </authorList>
    </citation>
    <scope>NUCLEOTIDE SEQUENCE [LARGE SCALE GENOMIC DNA]</scope>
    <source>
        <strain evidence="1 2">T6085</strain>
    </source>
</reference>
<gene>
    <name evidence="1" type="ORF">TGAM01_v209262</name>
</gene>
<proteinExistence type="predicted"/>
<dbReference type="EMBL" id="JPDN02000044">
    <property type="protein sequence ID" value="PON21832.1"/>
    <property type="molecule type" value="Genomic_DNA"/>
</dbReference>
<name>A0A2P4ZC11_9HYPO</name>
<dbReference type="RefSeq" id="XP_024404728.1">
    <property type="nucleotide sequence ID" value="XM_024550521.1"/>
</dbReference>
<dbReference type="AlphaFoldDB" id="A0A2P4ZC11"/>
<sequence>MNPADTTGVVIHDCKGKEAAQKKKQFPTSAWKFMPMPRFSRSSSSAQATSGLALKLKMQAQVRKEPEAIPTAL</sequence>
<accession>A0A2P4ZC11</accession>
<dbReference type="GeneID" id="36347842"/>
<keyword evidence="2" id="KW-1185">Reference proteome</keyword>